<dbReference type="FunFam" id="1.20.80.10:FF:000010">
    <property type="entry name" value="Acyl-CoA-binding domain-containing protein 5"/>
    <property type="match status" value="1"/>
</dbReference>
<dbReference type="SUPFAM" id="SSF47027">
    <property type="entry name" value="Acyl-CoA binding protein"/>
    <property type="match status" value="1"/>
</dbReference>
<dbReference type="PANTHER" id="PTHR23310">
    <property type="entry name" value="ACYL-COA-BINDING PROTEIN, ACBP"/>
    <property type="match status" value="1"/>
</dbReference>
<sequence>MCVYNMYVCVFSVRRECERQPIRSSAALCSLLCGPLLGRYRFMSISCAAITAAQICPASRGDTVHLSDLSGLQLTKMSNQAEFEKMAEDVKKVKTRPTDQELLDLYGLYKQAIVGDVDTERPGMLDLKGKAKWDAWNSRKGMSKEDAMTAYITLAKEIINKYGM</sequence>
<dbReference type="PANTHER" id="PTHR23310:SF51">
    <property type="entry name" value="ACYL-COA-BINDING DOMAIN-CONTAINING PROTEIN 7"/>
    <property type="match status" value="1"/>
</dbReference>
<dbReference type="CDD" id="cd00435">
    <property type="entry name" value="ACBP"/>
    <property type="match status" value="1"/>
</dbReference>
<protein>
    <submittedName>
        <fullName evidence="4">Acyl-CoA-binding domain-containing protein 7</fullName>
    </submittedName>
</protein>
<organism evidence="4 5">
    <name type="scientific">Xyrichtys novacula</name>
    <name type="common">Pearly razorfish</name>
    <name type="synonym">Hemipteronotus novacula</name>
    <dbReference type="NCBI Taxonomy" id="13765"/>
    <lineage>
        <taxon>Eukaryota</taxon>
        <taxon>Metazoa</taxon>
        <taxon>Chordata</taxon>
        <taxon>Craniata</taxon>
        <taxon>Vertebrata</taxon>
        <taxon>Euteleostomi</taxon>
        <taxon>Actinopterygii</taxon>
        <taxon>Neopterygii</taxon>
        <taxon>Teleostei</taxon>
        <taxon>Neoteleostei</taxon>
        <taxon>Acanthomorphata</taxon>
        <taxon>Eupercaria</taxon>
        <taxon>Labriformes</taxon>
        <taxon>Labridae</taxon>
        <taxon>Xyrichtys</taxon>
    </lineage>
</organism>
<feature type="domain" description="ACB" evidence="3">
    <location>
        <begin position="79"/>
        <end position="164"/>
    </location>
</feature>
<dbReference type="AlphaFoldDB" id="A0AAV1FMK1"/>
<evidence type="ECO:0000256" key="2">
    <source>
        <dbReference type="ARBA" id="ARBA00023121"/>
    </source>
</evidence>
<reference evidence="4" key="1">
    <citation type="submission" date="2023-08" db="EMBL/GenBank/DDBJ databases">
        <authorList>
            <person name="Alioto T."/>
            <person name="Alioto T."/>
            <person name="Gomez Garrido J."/>
        </authorList>
    </citation>
    <scope>NUCLEOTIDE SEQUENCE</scope>
</reference>
<evidence type="ECO:0000259" key="3">
    <source>
        <dbReference type="PROSITE" id="PS51228"/>
    </source>
</evidence>
<dbReference type="InterPro" id="IPR000582">
    <property type="entry name" value="Acyl-CoA-binding_protein"/>
</dbReference>
<keyword evidence="5" id="KW-1185">Reference proteome</keyword>
<dbReference type="GO" id="GO:0000062">
    <property type="term" value="F:fatty-acyl-CoA binding"/>
    <property type="evidence" value="ECO:0007669"/>
    <property type="project" value="InterPro"/>
</dbReference>
<dbReference type="EMBL" id="OY660871">
    <property type="protein sequence ID" value="CAJ1062224.1"/>
    <property type="molecule type" value="Genomic_DNA"/>
</dbReference>
<evidence type="ECO:0000313" key="5">
    <source>
        <dbReference type="Proteomes" id="UP001178508"/>
    </source>
</evidence>
<keyword evidence="2" id="KW-0446">Lipid-binding</keyword>
<evidence type="ECO:0000313" key="4">
    <source>
        <dbReference type="EMBL" id="CAJ1062224.1"/>
    </source>
</evidence>
<dbReference type="Gene3D" id="1.20.80.10">
    <property type="match status" value="1"/>
</dbReference>
<dbReference type="Proteomes" id="UP001178508">
    <property type="component" value="Chromosome 8"/>
</dbReference>
<dbReference type="Pfam" id="PF00887">
    <property type="entry name" value="ACBP"/>
    <property type="match status" value="1"/>
</dbReference>
<proteinExistence type="predicted"/>
<dbReference type="PROSITE" id="PS51228">
    <property type="entry name" value="ACB_2"/>
    <property type="match status" value="1"/>
</dbReference>
<dbReference type="InterPro" id="IPR035984">
    <property type="entry name" value="Acyl-CoA-binding_sf"/>
</dbReference>
<evidence type="ECO:0000256" key="1">
    <source>
        <dbReference type="ARBA" id="ARBA00023054"/>
    </source>
</evidence>
<gene>
    <name evidence="4" type="ORF">XNOV1_A031214</name>
</gene>
<name>A0AAV1FMK1_XYRNO</name>
<dbReference type="PRINTS" id="PR00689">
    <property type="entry name" value="ACOABINDINGP"/>
</dbReference>
<keyword evidence="1" id="KW-0175">Coiled coil</keyword>
<dbReference type="InterPro" id="IPR014352">
    <property type="entry name" value="FERM/acyl-CoA-bd_prot_sf"/>
</dbReference>
<accession>A0AAV1FMK1</accession>
<dbReference type="GO" id="GO:0006631">
    <property type="term" value="P:fatty acid metabolic process"/>
    <property type="evidence" value="ECO:0007669"/>
    <property type="project" value="TreeGrafter"/>
</dbReference>